<evidence type="ECO:0000256" key="8">
    <source>
        <dbReference type="ARBA" id="ARBA00023170"/>
    </source>
</evidence>
<gene>
    <name evidence="14" type="primary">GRID1_3</name>
    <name evidence="14" type="ORF">AVEN_108124_1</name>
</gene>
<organism evidence="14 15">
    <name type="scientific">Araneus ventricosus</name>
    <name type="common">Orbweaver spider</name>
    <name type="synonym">Epeira ventricosa</name>
    <dbReference type="NCBI Taxonomy" id="182803"/>
    <lineage>
        <taxon>Eukaryota</taxon>
        <taxon>Metazoa</taxon>
        <taxon>Ecdysozoa</taxon>
        <taxon>Arthropoda</taxon>
        <taxon>Chelicerata</taxon>
        <taxon>Arachnida</taxon>
        <taxon>Araneae</taxon>
        <taxon>Araneomorphae</taxon>
        <taxon>Entelegynae</taxon>
        <taxon>Araneoidea</taxon>
        <taxon>Araneidae</taxon>
        <taxon>Araneus</taxon>
    </lineage>
</organism>
<dbReference type="OrthoDB" id="6410737at2759"/>
<comment type="caution">
    <text evidence="14">The sequence shown here is derived from an EMBL/GenBank/DDBJ whole genome shotgun (WGS) entry which is preliminary data.</text>
</comment>
<protein>
    <submittedName>
        <fullName evidence="14">Glutamate receptor ionotropic, delta-1</fullName>
    </submittedName>
</protein>
<dbReference type="PANTHER" id="PTHR42643">
    <property type="entry name" value="IONOTROPIC RECEPTOR 20A-RELATED"/>
    <property type="match status" value="1"/>
</dbReference>
<keyword evidence="5 12" id="KW-1133">Transmembrane helix</keyword>
<dbReference type="AlphaFoldDB" id="A0A4Y2SLL8"/>
<dbReference type="Proteomes" id="UP000499080">
    <property type="component" value="Unassembled WGS sequence"/>
</dbReference>
<evidence type="ECO:0000256" key="4">
    <source>
        <dbReference type="ARBA" id="ARBA00022692"/>
    </source>
</evidence>
<evidence type="ECO:0000256" key="3">
    <source>
        <dbReference type="ARBA" id="ARBA00022475"/>
    </source>
</evidence>
<dbReference type="GO" id="GO:0005886">
    <property type="term" value="C:plasma membrane"/>
    <property type="evidence" value="ECO:0007669"/>
    <property type="project" value="UniProtKB-SubCell"/>
</dbReference>
<evidence type="ECO:0000256" key="1">
    <source>
        <dbReference type="ARBA" id="ARBA00004651"/>
    </source>
</evidence>
<evidence type="ECO:0000256" key="11">
    <source>
        <dbReference type="ARBA" id="ARBA00023303"/>
    </source>
</evidence>
<dbReference type="Gene3D" id="1.10.287.70">
    <property type="match status" value="1"/>
</dbReference>
<proteinExistence type="predicted"/>
<dbReference type="GO" id="GO:0015276">
    <property type="term" value="F:ligand-gated monoatomic ion channel activity"/>
    <property type="evidence" value="ECO:0007669"/>
    <property type="project" value="InterPro"/>
</dbReference>
<name>A0A4Y2SLL8_ARAVE</name>
<sequence>MKFPSVVTVGIVPNRHVFEISKRNGRIEGIEGRFLDLLSKTLRFRYRLKIAPDGEPGKKNKNGTWTGLIGMLQRKEIDMAVDFLCPSEERKEVADFSDIYEVDYVTFLVDKPGAVPLKLSLLYPFNTETWICVVLTMVLGPKMLNFILRLKVSYIKLFFQSLGSLLRQPFTIPCSGTRDRITLLSWSLFAMLVSMYYSSTLLSFLTVPLQKAPLKTFTELSQAVETGTYRCFTLKGCFALTVLDSSPHEDLRSLGAAIEDNAWFFDKHDNFGNLRNILTKTAVMDLKLKLELLRNSLNFDSYAMSDDNLVSVNFAIALRKDFCCKGRLNSVISASLNISSLSRSPVSQDETEEEKERLLQVEIK</sequence>
<evidence type="ECO:0000313" key="15">
    <source>
        <dbReference type="Proteomes" id="UP000499080"/>
    </source>
</evidence>
<evidence type="ECO:0000256" key="2">
    <source>
        <dbReference type="ARBA" id="ARBA00022448"/>
    </source>
</evidence>
<dbReference type="Gene3D" id="3.40.190.10">
    <property type="entry name" value="Periplasmic binding protein-like II"/>
    <property type="match status" value="1"/>
</dbReference>
<keyword evidence="9" id="KW-0325">Glycoprotein</keyword>
<accession>A0A4Y2SLL8</accession>
<dbReference type="SUPFAM" id="SSF53850">
    <property type="entry name" value="Periplasmic binding protein-like II"/>
    <property type="match status" value="1"/>
</dbReference>
<evidence type="ECO:0000256" key="10">
    <source>
        <dbReference type="ARBA" id="ARBA00023286"/>
    </source>
</evidence>
<keyword evidence="2" id="KW-0813">Transport</keyword>
<keyword evidence="6" id="KW-0406">Ion transport</keyword>
<dbReference type="InterPro" id="IPR052192">
    <property type="entry name" value="Insect_Ionotropic_Sensory_Rcpt"/>
</dbReference>
<keyword evidence="10" id="KW-1071">Ligand-gated ion channel</keyword>
<evidence type="ECO:0000313" key="14">
    <source>
        <dbReference type="EMBL" id="GBN88129.1"/>
    </source>
</evidence>
<keyword evidence="8 14" id="KW-0675">Receptor</keyword>
<evidence type="ECO:0000256" key="12">
    <source>
        <dbReference type="SAM" id="Phobius"/>
    </source>
</evidence>
<evidence type="ECO:0000256" key="6">
    <source>
        <dbReference type="ARBA" id="ARBA00023065"/>
    </source>
</evidence>
<keyword evidence="7 12" id="KW-0472">Membrane</keyword>
<evidence type="ECO:0000256" key="9">
    <source>
        <dbReference type="ARBA" id="ARBA00023180"/>
    </source>
</evidence>
<comment type="subcellular location">
    <subcellularLocation>
        <location evidence="1">Cell membrane</location>
        <topology evidence="1">Multi-pass membrane protein</topology>
    </subcellularLocation>
</comment>
<feature type="domain" description="Ionotropic glutamate receptor L-glutamate and glycine-binding" evidence="13">
    <location>
        <begin position="17"/>
        <end position="74"/>
    </location>
</feature>
<keyword evidence="15" id="KW-1185">Reference proteome</keyword>
<evidence type="ECO:0000256" key="5">
    <source>
        <dbReference type="ARBA" id="ARBA00022989"/>
    </source>
</evidence>
<reference evidence="14 15" key="1">
    <citation type="journal article" date="2019" name="Sci. Rep.">
        <title>Orb-weaving spider Araneus ventricosus genome elucidates the spidroin gene catalogue.</title>
        <authorList>
            <person name="Kono N."/>
            <person name="Nakamura H."/>
            <person name="Ohtoshi R."/>
            <person name="Moran D.A.P."/>
            <person name="Shinohara A."/>
            <person name="Yoshida Y."/>
            <person name="Fujiwara M."/>
            <person name="Mori M."/>
            <person name="Tomita M."/>
            <person name="Arakawa K."/>
        </authorList>
    </citation>
    <scope>NUCLEOTIDE SEQUENCE [LARGE SCALE GENOMIC DNA]</scope>
</reference>
<dbReference type="PANTHER" id="PTHR42643:SF24">
    <property type="entry name" value="IONOTROPIC RECEPTOR 60A"/>
    <property type="match status" value="1"/>
</dbReference>
<evidence type="ECO:0000259" key="13">
    <source>
        <dbReference type="SMART" id="SM00918"/>
    </source>
</evidence>
<keyword evidence="11" id="KW-0407">Ion channel</keyword>
<dbReference type="InterPro" id="IPR019594">
    <property type="entry name" value="Glu/Gly-bd"/>
</dbReference>
<keyword evidence="4 12" id="KW-0812">Transmembrane</keyword>
<dbReference type="EMBL" id="BGPR01022129">
    <property type="protein sequence ID" value="GBN88129.1"/>
    <property type="molecule type" value="Genomic_DNA"/>
</dbReference>
<evidence type="ECO:0000256" key="7">
    <source>
        <dbReference type="ARBA" id="ARBA00023136"/>
    </source>
</evidence>
<feature type="transmembrane region" description="Helical" evidence="12">
    <location>
        <begin position="183"/>
        <end position="205"/>
    </location>
</feature>
<dbReference type="Pfam" id="PF10613">
    <property type="entry name" value="Lig_chan-Glu_bd"/>
    <property type="match status" value="1"/>
</dbReference>
<keyword evidence="3" id="KW-1003">Cell membrane</keyword>
<dbReference type="SMART" id="SM00918">
    <property type="entry name" value="Lig_chan-Glu_bd"/>
    <property type="match status" value="1"/>
</dbReference>